<gene>
    <name evidence="1" type="ORF">E6K76_04485</name>
</gene>
<evidence type="ECO:0000313" key="2">
    <source>
        <dbReference type="Proteomes" id="UP000316852"/>
    </source>
</evidence>
<dbReference type="AlphaFoldDB" id="A0A538T7C7"/>
<dbReference type="SUPFAM" id="SSF56935">
    <property type="entry name" value="Porins"/>
    <property type="match status" value="1"/>
</dbReference>
<dbReference type="EMBL" id="VBOW01000021">
    <property type="protein sequence ID" value="TMQ59542.1"/>
    <property type="molecule type" value="Genomic_DNA"/>
</dbReference>
<proteinExistence type="predicted"/>
<dbReference type="Gene3D" id="2.40.160.60">
    <property type="entry name" value="Outer membrane protein transport protein (OMPP1/FadL/TodX)"/>
    <property type="match status" value="1"/>
</dbReference>
<sequence length="368" mass="39185">MGGPIAMRPMLIPSHGRRVRSMRAFFATLAFPLALLGIAGSAGAGGLDRLGTAGAQELRIPVGAAAIALSGSSTALGNGIANLYYNPASLAATDNAEAMIAYSSYLGDTKVNYGAVSTKLGAAGNVAFSLKVLNLGDLIVTTEDAPDGTGEILNPTYSVFGLSYGRRMTDRVLLGFTASYINEKIAQTTATGFAADFGVQYDPGWRGLRFGFAMKNVGPSMSFGGPDFEQRITLPGDDPSAQPHVVRLEPTEFELPSYLQIGVSYEVGIAEKQHATLYGTFQGNNFSTDEYRVGAEYMLGEHIALRGGYVGQAALKEVDRQADYLYSYSYGAGVNFKMGDRPLTFDWAGTHVGQFFDDNQQVSLSISF</sequence>
<accession>A0A538T7C7</accession>
<organism evidence="1 2">
    <name type="scientific">Eiseniibacteriota bacterium</name>
    <dbReference type="NCBI Taxonomy" id="2212470"/>
    <lineage>
        <taxon>Bacteria</taxon>
        <taxon>Candidatus Eiseniibacteriota</taxon>
    </lineage>
</organism>
<reference evidence="1 2" key="1">
    <citation type="journal article" date="2019" name="Nat. Microbiol.">
        <title>Mediterranean grassland soil C-N compound turnover is dependent on rainfall and depth, and is mediated by genomically divergent microorganisms.</title>
        <authorList>
            <person name="Diamond S."/>
            <person name="Andeer P.F."/>
            <person name="Li Z."/>
            <person name="Crits-Christoph A."/>
            <person name="Burstein D."/>
            <person name="Anantharaman K."/>
            <person name="Lane K.R."/>
            <person name="Thomas B.C."/>
            <person name="Pan C."/>
            <person name="Northen T.R."/>
            <person name="Banfield J.F."/>
        </authorList>
    </citation>
    <scope>NUCLEOTIDE SEQUENCE [LARGE SCALE GENOMIC DNA]</scope>
    <source>
        <strain evidence="1">WS_6</strain>
    </source>
</reference>
<evidence type="ECO:0000313" key="1">
    <source>
        <dbReference type="EMBL" id="TMQ59542.1"/>
    </source>
</evidence>
<protein>
    <submittedName>
        <fullName evidence="1">PorV/PorQ family protein</fullName>
    </submittedName>
</protein>
<dbReference type="NCBIfam" id="NF033709">
    <property type="entry name" value="PorV_fam"/>
    <property type="match status" value="1"/>
</dbReference>
<dbReference type="Proteomes" id="UP000316852">
    <property type="component" value="Unassembled WGS sequence"/>
</dbReference>
<comment type="caution">
    <text evidence="1">The sequence shown here is derived from an EMBL/GenBank/DDBJ whole genome shotgun (WGS) entry which is preliminary data.</text>
</comment>
<name>A0A538T7C7_UNCEI</name>